<accession>A0A4V3DE12</accession>
<dbReference type="InterPro" id="IPR037066">
    <property type="entry name" value="Plug_dom_sf"/>
</dbReference>
<dbReference type="Gene3D" id="2.40.170.20">
    <property type="entry name" value="TonB-dependent receptor, beta-barrel domain"/>
    <property type="match status" value="1"/>
</dbReference>
<proteinExistence type="inferred from homology"/>
<evidence type="ECO:0000259" key="8">
    <source>
        <dbReference type="Pfam" id="PF07715"/>
    </source>
</evidence>
<dbReference type="Pfam" id="PF07715">
    <property type="entry name" value="Plug"/>
    <property type="match status" value="1"/>
</dbReference>
<keyword evidence="2 7" id="KW-0813">Transport</keyword>
<evidence type="ECO:0000256" key="5">
    <source>
        <dbReference type="ARBA" id="ARBA00023136"/>
    </source>
</evidence>
<dbReference type="PROSITE" id="PS52016">
    <property type="entry name" value="TONB_DEPENDENT_REC_3"/>
    <property type="match status" value="1"/>
</dbReference>
<evidence type="ECO:0000313" key="10">
    <source>
        <dbReference type="Proteomes" id="UP000295292"/>
    </source>
</evidence>
<sequence>MQKIINAHEQKSRCKKFNGWTSDALKWMGTLLLVISLFPVMGQKITLSTKKLAMKDVFAAIKKQTDYSVFGNLDLLEQAKPISIDAKNMQLDQFLSLVVKDQPFTYRIGNKTIFLSEKNVPQKSEEIKKISTRDSIKITGSIVDSLGKPLPGASILVRNANKSTKSDQDGSFRIDVGEEDVLLISYIGYRSQQIPINKQIMSNAAVTVRLFPNLNNVDEVYVSVNTGYQSIARERIAGSISKPDMDIYNDRVGTMNVIQRLDGLIPGLTVNNAPGADPFQVRGLSTVGSTINIGGFGVSTTSRSPLFVVDGVPYEDISLINPNDVLEVNVLKDATAASIWGTRAANGVIVISTKQGQKGSGKLKLEYSNFLRIQKRPDLSYLPVLDSRSYIQAARESFDATIVPWTNINAGITPIVAPHELALYDLSRGLATQQQVDQRLDSLSKLSNSAQISDLFFRNNIVNNHSIAASGATDKYAFYGSLNYTGNRGIGNRPDNASDIFKLNLRQDFKFGSKVNLYLVTDVTNNMGRSNPWTNFDSRFTPYQLFQDVNGNNIDISWRQLTDQLRNTAESRGKTDLSYVPLDEPGFGYTRTNGLAVRINTGLKVDLYKGLSFEGTYSYTKGKNESRQFEDQKAFDVRKEVLSYAVFNPSTNAVTYHMPRNGGRLRTANTSREDYTLRNQFVFNKNWSGRQHQLTVLAGNEIQSQSTDNVNELIRGYDDNLNTVQMVDYKTLSSSTLQGIIYPTTGGLAFYSPDIYSVQNLDARLISFYSTLTYMLFEKYGVNASWRIDQSNLFGKDKSAQNKPVYSIGGVWNIKKESFAHEIDWINELRMRATYGITGNSPSPGTASSQDILLARVPSGYTVPNGNIYTINSPANRRLTWELTKNTNFGIDFGLLNNRISGSLDAYWKKTDGLLDLMLLNPFAAAVSPTILGNAGEIRNRGLELSLTTNNIQHGKFNWRTTLNGAYNTNRVTKSYNANSITTGARKVSERNVQDYSAYAIFAYNYVGLDELGDPLIQLNDGSTTKKPNVSKPEDILYSGTTQPKWSGGFNNSFRYDGWRLQINMVFNAGHVMRRDVNNRYTTVNAYQNNFHSDFADRWKAAGDELTTDIPSFVGNTSLNSSRRSTFYYMLGHTNVLDASFVKIRDLTLSYNLPKELLAPLRISDLRLFGQLGNIMLWKANKYGIDPEFQGLGTFGGTRALRTGQNTISFGANLSF</sequence>
<dbReference type="InterPro" id="IPR036942">
    <property type="entry name" value="Beta-barrel_TonB_sf"/>
</dbReference>
<keyword evidence="3 7" id="KW-1134">Transmembrane beta strand</keyword>
<dbReference type="AlphaFoldDB" id="A0A4V3DE12"/>
<dbReference type="InterPro" id="IPR012910">
    <property type="entry name" value="Plug_dom"/>
</dbReference>
<comment type="caution">
    <text evidence="9">The sequence shown here is derived from an EMBL/GenBank/DDBJ whole genome shotgun (WGS) entry which is preliminary data.</text>
</comment>
<feature type="domain" description="TonB-dependent receptor plug" evidence="8">
    <location>
        <begin position="246"/>
        <end position="348"/>
    </location>
</feature>
<keyword evidence="5 7" id="KW-0472">Membrane</keyword>
<dbReference type="Gene3D" id="2.60.40.1120">
    <property type="entry name" value="Carboxypeptidase-like, regulatory domain"/>
    <property type="match status" value="1"/>
</dbReference>
<reference evidence="9 10" key="1">
    <citation type="submission" date="2019-03" db="EMBL/GenBank/DDBJ databases">
        <title>Genomic Encyclopedia of Archaeal and Bacterial Type Strains, Phase II (KMG-II): from individual species to whole genera.</title>
        <authorList>
            <person name="Goeker M."/>
        </authorList>
    </citation>
    <scope>NUCLEOTIDE SEQUENCE [LARGE SCALE GENOMIC DNA]</scope>
    <source>
        <strain evidence="9 10">DSM 28353</strain>
    </source>
</reference>
<gene>
    <name evidence="9" type="ORF">CLV99_2096</name>
</gene>
<dbReference type="InterPro" id="IPR023996">
    <property type="entry name" value="TonB-dep_OMP_SusC/RagA"/>
</dbReference>
<dbReference type="InterPro" id="IPR039426">
    <property type="entry name" value="TonB-dep_rcpt-like"/>
</dbReference>
<dbReference type="SUPFAM" id="SSF56935">
    <property type="entry name" value="Porins"/>
    <property type="match status" value="1"/>
</dbReference>
<dbReference type="EMBL" id="SNYV01000013">
    <property type="protein sequence ID" value="TDQ78118.1"/>
    <property type="molecule type" value="Genomic_DNA"/>
</dbReference>
<keyword evidence="4 7" id="KW-0812">Transmembrane</keyword>
<protein>
    <submittedName>
        <fullName evidence="9">TonB-linked SusC/RagA family outer membrane protein</fullName>
    </submittedName>
</protein>
<dbReference type="SUPFAM" id="SSF49464">
    <property type="entry name" value="Carboxypeptidase regulatory domain-like"/>
    <property type="match status" value="1"/>
</dbReference>
<name>A0A4V3DE12_9SPHI</name>
<dbReference type="OrthoDB" id="9768177at2"/>
<dbReference type="NCBIfam" id="TIGR04056">
    <property type="entry name" value="OMP_RagA_SusC"/>
    <property type="match status" value="1"/>
</dbReference>
<organism evidence="9 10">
    <name type="scientific">Sphingobacterium yanglingense</name>
    <dbReference type="NCBI Taxonomy" id="1437280"/>
    <lineage>
        <taxon>Bacteria</taxon>
        <taxon>Pseudomonadati</taxon>
        <taxon>Bacteroidota</taxon>
        <taxon>Sphingobacteriia</taxon>
        <taxon>Sphingobacteriales</taxon>
        <taxon>Sphingobacteriaceae</taxon>
        <taxon>Sphingobacterium</taxon>
    </lineage>
</organism>
<evidence type="ECO:0000256" key="6">
    <source>
        <dbReference type="ARBA" id="ARBA00023237"/>
    </source>
</evidence>
<evidence type="ECO:0000313" key="9">
    <source>
        <dbReference type="EMBL" id="TDQ78118.1"/>
    </source>
</evidence>
<keyword evidence="6 7" id="KW-0998">Cell outer membrane</keyword>
<dbReference type="GO" id="GO:0009279">
    <property type="term" value="C:cell outer membrane"/>
    <property type="evidence" value="ECO:0007669"/>
    <property type="project" value="UniProtKB-SubCell"/>
</dbReference>
<evidence type="ECO:0000256" key="7">
    <source>
        <dbReference type="PROSITE-ProRule" id="PRU01360"/>
    </source>
</evidence>
<evidence type="ECO:0000256" key="3">
    <source>
        <dbReference type="ARBA" id="ARBA00022452"/>
    </source>
</evidence>
<evidence type="ECO:0000256" key="2">
    <source>
        <dbReference type="ARBA" id="ARBA00022448"/>
    </source>
</evidence>
<comment type="similarity">
    <text evidence="7">Belongs to the TonB-dependent receptor family.</text>
</comment>
<evidence type="ECO:0000256" key="4">
    <source>
        <dbReference type="ARBA" id="ARBA00022692"/>
    </source>
</evidence>
<keyword evidence="10" id="KW-1185">Reference proteome</keyword>
<dbReference type="Proteomes" id="UP000295292">
    <property type="component" value="Unassembled WGS sequence"/>
</dbReference>
<dbReference type="InterPro" id="IPR008969">
    <property type="entry name" value="CarboxyPept-like_regulatory"/>
</dbReference>
<evidence type="ECO:0000256" key="1">
    <source>
        <dbReference type="ARBA" id="ARBA00004571"/>
    </source>
</evidence>
<dbReference type="RefSeq" id="WP_133584370.1">
    <property type="nucleotide sequence ID" value="NZ_SNYV01000013.1"/>
</dbReference>
<dbReference type="Pfam" id="PF13715">
    <property type="entry name" value="CarbopepD_reg_2"/>
    <property type="match status" value="1"/>
</dbReference>
<dbReference type="Gene3D" id="2.170.130.10">
    <property type="entry name" value="TonB-dependent receptor, plug domain"/>
    <property type="match status" value="1"/>
</dbReference>
<comment type="subcellular location">
    <subcellularLocation>
        <location evidence="1 7">Cell outer membrane</location>
        <topology evidence="1 7">Multi-pass membrane protein</topology>
    </subcellularLocation>
</comment>